<gene>
    <name evidence="1" type="ORF">BV22DRAFT_1095557</name>
</gene>
<proteinExistence type="predicted"/>
<dbReference type="Proteomes" id="UP000790709">
    <property type="component" value="Unassembled WGS sequence"/>
</dbReference>
<comment type="caution">
    <text evidence="1">The sequence shown here is derived from an EMBL/GenBank/DDBJ whole genome shotgun (WGS) entry which is preliminary data.</text>
</comment>
<accession>A0ACB8BAI0</accession>
<sequence>MMTWMPLAIAVVAFALKWIQRRRTGPLQSLSSSSLIEVHRTEPWKTYQRWSHKWGSIICFRQFGRDIVVVNGARAAANLLEKRSKIYADRPTWPMVDLIGRQDNVGFTYYGQNLKASRKLLHAALNPGARSRWGPLLEQETLAVVKHLLDCPNDWENLVKKHVASVAVRFTYGTDVTEDYVHLAEEINAHTGMALQPGWIVDSIPFLAILPAWLPGMGFKKWAHFARTKFYKCTQEPYFLTRAAVLSGSARSSFVADNLNSVLANSLSVDETILMRTAGSVYGAATDTTIALLRSFILLMTVFQDVQEKAYSEISSVVGHGRLTVLEDQSSLPYIEALIKELHRFNPVINLVPHSPTQDDEYEGCHIPRKAWVMCNVWSMTHDSNVYSDVDVFDPERHLYEHVKDPRDFTFGFGRRSCPGIHFANAETFLFVTRVLALFQILPDVDADGVESIPPLSYKTAFTSQPMPFICRFRIRDPELVVLL</sequence>
<dbReference type="EMBL" id="MU266505">
    <property type="protein sequence ID" value="KAH7921938.1"/>
    <property type="molecule type" value="Genomic_DNA"/>
</dbReference>
<evidence type="ECO:0000313" key="1">
    <source>
        <dbReference type="EMBL" id="KAH7921938.1"/>
    </source>
</evidence>
<organism evidence="1 2">
    <name type="scientific">Leucogyrophana mollusca</name>
    <dbReference type="NCBI Taxonomy" id="85980"/>
    <lineage>
        <taxon>Eukaryota</taxon>
        <taxon>Fungi</taxon>
        <taxon>Dikarya</taxon>
        <taxon>Basidiomycota</taxon>
        <taxon>Agaricomycotina</taxon>
        <taxon>Agaricomycetes</taxon>
        <taxon>Agaricomycetidae</taxon>
        <taxon>Boletales</taxon>
        <taxon>Boletales incertae sedis</taxon>
        <taxon>Leucogyrophana</taxon>
    </lineage>
</organism>
<protein>
    <submittedName>
        <fullName evidence="1">Cytochrome P450</fullName>
    </submittedName>
</protein>
<name>A0ACB8BAI0_9AGAM</name>
<reference evidence="1" key="1">
    <citation type="journal article" date="2021" name="New Phytol.">
        <title>Evolutionary innovations through gain and loss of genes in the ectomycorrhizal Boletales.</title>
        <authorList>
            <person name="Wu G."/>
            <person name="Miyauchi S."/>
            <person name="Morin E."/>
            <person name="Kuo A."/>
            <person name="Drula E."/>
            <person name="Varga T."/>
            <person name="Kohler A."/>
            <person name="Feng B."/>
            <person name="Cao Y."/>
            <person name="Lipzen A."/>
            <person name="Daum C."/>
            <person name="Hundley H."/>
            <person name="Pangilinan J."/>
            <person name="Johnson J."/>
            <person name="Barry K."/>
            <person name="LaButti K."/>
            <person name="Ng V."/>
            <person name="Ahrendt S."/>
            <person name="Min B."/>
            <person name="Choi I.G."/>
            <person name="Park H."/>
            <person name="Plett J.M."/>
            <person name="Magnuson J."/>
            <person name="Spatafora J.W."/>
            <person name="Nagy L.G."/>
            <person name="Henrissat B."/>
            <person name="Grigoriev I.V."/>
            <person name="Yang Z.L."/>
            <person name="Xu J."/>
            <person name="Martin F.M."/>
        </authorList>
    </citation>
    <scope>NUCLEOTIDE SEQUENCE</scope>
    <source>
        <strain evidence="1">KUC20120723A-06</strain>
    </source>
</reference>
<evidence type="ECO:0000313" key="2">
    <source>
        <dbReference type="Proteomes" id="UP000790709"/>
    </source>
</evidence>
<keyword evidence="2" id="KW-1185">Reference proteome</keyword>